<evidence type="ECO:0000313" key="1">
    <source>
        <dbReference type="EMBL" id="OAQ22244.1"/>
    </source>
</evidence>
<dbReference type="EMBL" id="KV442193">
    <property type="protein sequence ID" value="OAQ22244.1"/>
    <property type="molecule type" value="Genomic_DNA"/>
</dbReference>
<organism evidence="1 2">
    <name type="scientific">Linnemannia elongata AG-77</name>
    <dbReference type="NCBI Taxonomy" id="1314771"/>
    <lineage>
        <taxon>Eukaryota</taxon>
        <taxon>Fungi</taxon>
        <taxon>Fungi incertae sedis</taxon>
        <taxon>Mucoromycota</taxon>
        <taxon>Mortierellomycotina</taxon>
        <taxon>Mortierellomycetes</taxon>
        <taxon>Mortierellales</taxon>
        <taxon>Mortierellaceae</taxon>
        <taxon>Linnemannia</taxon>
    </lineage>
</organism>
<keyword evidence="2" id="KW-1185">Reference proteome</keyword>
<accession>A0A197JCR1</accession>
<reference evidence="1 2" key="1">
    <citation type="submission" date="2016-05" db="EMBL/GenBank/DDBJ databases">
        <title>Genome sequencing reveals origins of a unique bacterial endosymbiosis in the earliest lineages of terrestrial Fungi.</title>
        <authorList>
            <consortium name="DOE Joint Genome Institute"/>
            <person name="Uehling J."/>
            <person name="Gryganskyi A."/>
            <person name="Hameed K."/>
            <person name="Tschaplinski T."/>
            <person name="Misztal P."/>
            <person name="Wu S."/>
            <person name="Desiro A."/>
            <person name="Vande Pol N."/>
            <person name="Du Z.-Y."/>
            <person name="Zienkiewicz A."/>
            <person name="Zienkiewicz K."/>
            <person name="Morin E."/>
            <person name="Tisserant E."/>
            <person name="Splivallo R."/>
            <person name="Hainaut M."/>
            <person name="Henrissat B."/>
            <person name="Ohm R."/>
            <person name="Kuo A."/>
            <person name="Yan J."/>
            <person name="Lipzen A."/>
            <person name="Nolan M."/>
            <person name="Labutti K."/>
            <person name="Barry K."/>
            <person name="Goldstein A."/>
            <person name="Labbe J."/>
            <person name="Schadt C."/>
            <person name="Tuskan G."/>
            <person name="Grigoriev I."/>
            <person name="Martin F."/>
            <person name="Vilgalys R."/>
            <person name="Bonito G."/>
        </authorList>
    </citation>
    <scope>NUCLEOTIDE SEQUENCE [LARGE SCALE GENOMIC DNA]</scope>
    <source>
        <strain evidence="1 2">AG-77</strain>
    </source>
</reference>
<dbReference type="AlphaFoldDB" id="A0A197JCR1"/>
<proteinExistence type="predicted"/>
<name>A0A197JCR1_9FUNG</name>
<evidence type="ECO:0000313" key="2">
    <source>
        <dbReference type="Proteomes" id="UP000078512"/>
    </source>
</evidence>
<gene>
    <name evidence="1" type="ORF">K457DRAFT_143549</name>
</gene>
<protein>
    <submittedName>
        <fullName evidence="1">Uncharacterized protein</fullName>
    </submittedName>
</protein>
<dbReference type="Proteomes" id="UP000078512">
    <property type="component" value="Unassembled WGS sequence"/>
</dbReference>
<sequence length="171" mass="20387">MSTDLRWQLRVWQLRDYLSHIERAPTVSVLDAINIEVESSTLLKESPHDPEALYLHMSACIHLEQLTEAQNDLDTLQRWHPTHAWTVVANSKMLRARAKHDLPLLRVRSPPHVNTQPAHVTPSRGTYYSAVTDTNYYNRQHFNQMEYNARHNEWRRQDNQYAFNRWYNREP</sequence>